<dbReference type="SUPFAM" id="SSF53474">
    <property type="entry name" value="alpha/beta-Hydrolases"/>
    <property type="match status" value="1"/>
</dbReference>
<dbReference type="Pfam" id="PF06821">
    <property type="entry name" value="Ser_hydrolase"/>
    <property type="match status" value="1"/>
</dbReference>
<keyword evidence="2" id="KW-1185">Reference proteome</keyword>
<dbReference type="Gene3D" id="3.40.50.1820">
    <property type="entry name" value="alpha/beta hydrolase"/>
    <property type="match status" value="1"/>
</dbReference>
<sequence length="179" mass="20054">MYTFNSQILILPGLGDSGEKHWQTAWEQLFPSFIRVNQVDWETPICEDWIKNIEKKIQKIGAENVILVGHSLACSTIGYWFAKYKTSIKGALLVAPSDTEADSYPSGTTGFSPMPTAPLPFKTITVTSDDDFYVSLERAEFFAEKWNSKLVVLNNLGHINGDSNLGNWDFGLSLLKELD</sequence>
<accession>A0A316EAR0</accession>
<proteinExistence type="predicted"/>
<dbReference type="InterPro" id="IPR010662">
    <property type="entry name" value="RBBP9/YdeN"/>
</dbReference>
<evidence type="ECO:0000313" key="2">
    <source>
        <dbReference type="Proteomes" id="UP000245489"/>
    </source>
</evidence>
<reference evidence="1 2" key="1">
    <citation type="submission" date="2018-05" db="EMBL/GenBank/DDBJ databases">
        <title>Genomic Encyclopedia of Archaeal and Bacterial Type Strains, Phase II (KMG-II): from individual species to whole genera.</title>
        <authorList>
            <person name="Goeker M."/>
        </authorList>
    </citation>
    <scope>NUCLEOTIDE SEQUENCE [LARGE SCALE GENOMIC DNA]</scope>
    <source>
        <strain evidence="1 2">DSM 22214</strain>
    </source>
</reference>
<dbReference type="RefSeq" id="WP_109742046.1">
    <property type="nucleotide sequence ID" value="NZ_QGGO01000005.1"/>
</dbReference>
<organism evidence="1 2">
    <name type="scientific">Arcicella aurantiaca</name>
    <dbReference type="NCBI Taxonomy" id="591202"/>
    <lineage>
        <taxon>Bacteria</taxon>
        <taxon>Pseudomonadati</taxon>
        <taxon>Bacteroidota</taxon>
        <taxon>Cytophagia</taxon>
        <taxon>Cytophagales</taxon>
        <taxon>Flectobacillaceae</taxon>
        <taxon>Arcicella</taxon>
    </lineage>
</organism>
<dbReference type="InterPro" id="IPR029058">
    <property type="entry name" value="AB_hydrolase_fold"/>
</dbReference>
<gene>
    <name evidence="1" type="ORF">LV89_01288</name>
</gene>
<protein>
    <recommendedName>
        <fullName evidence="3">Alpha/beta hydrolase</fullName>
    </recommendedName>
</protein>
<dbReference type="OrthoDB" id="9804993at2"/>
<comment type="caution">
    <text evidence="1">The sequence shown here is derived from an EMBL/GenBank/DDBJ whole genome shotgun (WGS) entry which is preliminary data.</text>
</comment>
<dbReference type="Proteomes" id="UP000245489">
    <property type="component" value="Unassembled WGS sequence"/>
</dbReference>
<evidence type="ECO:0000313" key="1">
    <source>
        <dbReference type="EMBL" id="PWK27881.1"/>
    </source>
</evidence>
<dbReference type="AlphaFoldDB" id="A0A316EAR0"/>
<name>A0A316EAR0_9BACT</name>
<evidence type="ECO:0008006" key="3">
    <source>
        <dbReference type="Google" id="ProtNLM"/>
    </source>
</evidence>
<dbReference type="GO" id="GO:0016787">
    <property type="term" value="F:hydrolase activity"/>
    <property type="evidence" value="ECO:0007669"/>
    <property type="project" value="InterPro"/>
</dbReference>
<dbReference type="EMBL" id="QGGO01000005">
    <property type="protein sequence ID" value="PWK27881.1"/>
    <property type="molecule type" value="Genomic_DNA"/>
</dbReference>